<dbReference type="InterPro" id="IPR055927">
    <property type="entry name" value="DUF7504"/>
</dbReference>
<dbReference type="RefSeq" id="WP_256398882.1">
    <property type="nucleotide sequence ID" value="NZ_JANHJR010000001.1"/>
</dbReference>
<comment type="caution">
    <text evidence="1">The sequence shown here is derived from an EMBL/GenBank/DDBJ whole genome shotgun (WGS) entry which is preliminary data.</text>
</comment>
<name>A0ABD6DHV0_9EURY</name>
<evidence type="ECO:0000313" key="1">
    <source>
        <dbReference type="EMBL" id="MFD1645602.1"/>
    </source>
</evidence>
<dbReference type="Proteomes" id="UP001597034">
    <property type="component" value="Unassembled WGS sequence"/>
</dbReference>
<keyword evidence="2" id="KW-1185">Reference proteome</keyword>
<organism evidence="1 2">
    <name type="scientific">Haloarchaeobius litoreus</name>
    <dbReference type="NCBI Taxonomy" id="755306"/>
    <lineage>
        <taxon>Archaea</taxon>
        <taxon>Methanobacteriati</taxon>
        <taxon>Methanobacteriota</taxon>
        <taxon>Stenosarchaea group</taxon>
        <taxon>Halobacteria</taxon>
        <taxon>Halobacteriales</taxon>
        <taxon>Halorubellaceae</taxon>
        <taxon>Haloarchaeobius</taxon>
    </lineage>
</organism>
<evidence type="ECO:0000313" key="2">
    <source>
        <dbReference type="Proteomes" id="UP001597034"/>
    </source>
</evidence>
<reference evidence="1 2" key="1">
    <citation type="journal article" date="2019" name="Int. J. Syst. Evol. Microbiol.">
        <title>The Global Catalogue of Microorganisms (GCM) 10K type strain sequencing project: providing services to taxonomists for standard genome sequencing and annotation.</title>
        <authorList>
            <consortium name="The Broad Institute Genomics Platform"/>
            <consortium name="The Broad Institute Genome Sequencing Center for Infectious Disease"/>
            <person name="Wu L."/>
            <person name="Ma J."/>
        </authorList>
    </citation>
    <scope>NUCLEOTIDE SEQUENCE [LARGE SCALE GENOMIC DNA]</scope>
    <source>
        <strain evidence="1 2">CGMCC 1.10390</strain>
    </source>
</reference>
<dbReference type="AlphaFoldDB" id="A0ABD6DHV0"/>
<protein>
    <submittedName>
        <fullName evidence="1">Uncharacterized protein</fullName>
    </submittedName>
</protein>
<dbReference type="EMBL" id="JBHUDO010000002">
    <property type="protein sequence ID" value="MFD1645602.1"/>
    <property type="molecule type" value="Genomic_DNA"/>
</dbReference>
<gene>
    <name evidence="1" type="ORF">ACFSBL_07905</name>
</gene>
<sequence length="180" mass="19680">MPTTTERDPFDRLTPGTQALVLTPSLQSPLATLPTGAFENLLVVSSTRPPRKVEQFVRDRGGDPNKVGVVPVSGSPVDYDGPLWTTSVVHPNDLTGIHDRFDRAMVHVKPGDGWVVFDNVNVLLMYAERAAVGQLVDSMAATTRERAARGVFALVRDAVTDSTYDRFGDTMDVELDRRDG</sequence>
<proteinExistence type="predicted"/>
<dbReference type="Pfam" id="PF24336">
    <property type="entry name" value="DUF7504"/>
    <property type="match status" value="1"/>
</dbReference>
<accession>A0ABD6DHV0</accession>